<comment type="similarity">
    <text evidence="2 6">Belongs to the Nudix hydrolase family.</text>
</comment>
<keyword evidence="5" id="KW-0460">Magnesium</keyword>
<evidence type="ECO:0000256" key="5">
    <source>
        <dbReference type="ARBA" id="ARBA00022842"/>
    </source>
</evidence>
<organism evidence="8 9">
    <name type="scientific">Neobacillus cucumis</name>
    <dbReference type="NCBI Taxonomy" id="1740721"/>
    <lineage>
        <taxon>Bacteria</taxon>
        <taxon>Bacillati</taxon>
        <taxon>Bacillota</taxon>
        <taxon>Bacilli</taxon>
        <taxon>Bacillales</taxon>
        <taxon>Bacillaceae</taxon>
        <taxon>Neobacillus</taxon>
    </lineage>
</organism>
<evidence type="ECO:0000313" key="8">
    <source>
        <dbReference type="EMBL" id="PLS01992.1"/>
    </source>
</evidence>
<evidence type="ECO:0000259" key="7">
    <source>
        <dbReference type="PROSITE" id="PS51462"/>
    </source>
</evidence>
<dbReference type="PROSITE" id="PS51462">
    <property type="entry name" value="NUDIX"/>
    <property type="match status" value="1"/>
</dbReference>
<dbReference type="PANTHER" id="PTHR43758:SF8">
    <property type="entry name" value="8-OXO-DGTP DIPHOSPHATASE YTKD-RELATED"/>
    <property type="match status" value="1"/>
</dbReference>
<dbReference type="PANTHER" id="PTHR43758">
    <property type="entry name" value="7,8-DIHYDRO-8-OXOGUANINE TRIPHOSPHATASE"/>
    <property type="match status" value="1"/>
</dbReference>
<dbReference type="InterPro" id="IPR020084">
    <property type="entry name" value="NUDIX_hydrolase_CS"/>
</dbReference>
<dbReference type="InterPro" id="IPR000086">
    <property type="entry name" value="NUDIX_hydrolase_dom"/>
</dbReference>
<reference evidence="8 9" key="1">
    <citation type="submission" date="2017-11" db="EMBL/GenBank/DDBJ databases">
        <title>Comparitive Functional Genomics of Dry Heat Resistant strains isolated from the Viking Spacecraft.</title>
        <authorList>
            <person name="Seuylemezian A."/>
            <person name="Cooper K."/>
            <person name="Vaishampayan P."/>
        </authorList>
    </citation>
    <scope>NUCLEOTIDE SEQUENCE [LARGE SCALE GENOMIC DNA]</scope>
    <source>
        <strain evidence="8 9">V32-6</strain>
    </source>
</reference>
<protein>
    <submittedName>
        <fullName evidence="8">Nucleoside triphosphatase YtkD</fullName>
    </submittedName>
</protein>
<dbReference type="InterPro" id="IPR015797">
    <property type="entry name" value="NUDIX_hydrolase-like_dom_sf"/>
</dbReference>
<dbReference type="CDD" id="cd04665">
    <property type="entry name" value="NUDIX_RppH"/>
    <property type="match status" value="1"/>
</dbReference>
<keyword evidence="9" id="KW-1185">Reference proteome</keyword>
<dbReference type="SUPFAM" id="SSF55811">
    <property type="entry name" value="Nudix"/>
    <property type="match status" value="1"/>
</dbReference>
<proteinExistence type="inferred from homology"/>
<evidence type="ECO:0000256" key="4">
    <source>
        <dbReference type="ARBA" id="ARBA00022801"/>
    </source>
</evidence>
<dbReference type="Pfam" id="PF00293">
    <property type="entry name" value="NUDIX"/>
    <property type="match status" value="1"/>
</dbReference>
<comment type="caution">
    <text evidence="8">The sequence shown here is derived from an EMBL/GenBank/DDBJ whole genome shotgun (WGS) entry which is preliminary data.</text>
</comment>
<evidence type="ECO:0000313" key="9">
    <source>
        <dbReference type="Proteomes" id="UP000234950"/>
    </source>
</evidence>
<dbReference type="Proteomes" id="UP000234950">
    <property type="component" value="Unassembled WGS sequence"/>
</dbReference>
<dbReference type="EMBL" id="PGVE01000083">
    <property type="protein sequence ID" value="PLS01992.1"/>
    <property type="molecule type" value="Genomic_DNA"/>
</dbReference>
<dbReference type="OrthoDB" id="9131041at2"/>
<name>A0A2N5H8Z8_9BACI</name>
<feature type="domain" description="Nudix hydrolase" evidence="7">
    <location>
        <begin position="6"/>
        <end position="156"/>
    </location>
</feature>
<evidence type="ECO:0000256" key="1">
    <source>
        <dbReference type="ARBA" id="ARBA00001946"/>
    </source>
</evidence>
<dbReference type="GO" id="GO:0016818">
    <property type="term" value="F:hydrolase activity, acting on acid anhydrides, in phosphorus-containing anhydrides"/>
    <property type="evidence" value="ECO:0007669"/>
    <property type="project" value="TreeGrafter"/>
</dbReference>
<dbReference type="RefSeq" id="WP_101650491.1">
    <property type="nucleotide sequence ID" value="NZ_PGVE01000083.1"/>
</dbReference>
<accession>A0A2N5H8Z8</accession>
<dbReference type="AlphaFoldDB" id="A0A2N5H8Z8"/>
<evidence type="ECO:0000256" key="2">
    <source>
        <dbReference type="ARBA" id="ARBA00005582"/>
    </source>
</evidence>
<dbReference type="InterPro" id="IPR020476">
    <property type="entry name" value="Nudix_hydrolase"/>
</dbReference>
<dbReference type="GO" id="GO:0005737">
    <property type="term" value="C:cytoplasm"/>
    <property type="evidence" value="ECO:0007669"/>
    <property type="project" value="TreeGrafter"/>
</dbReference>
<evidence type="ECO:0000256" key="3">
    <source>
        <dbReference type="ARBA" id="ARBA00022723"/>
    </source>
</evidence>
<dbReference type="InterPro" id="IPR014078">
    <property type="entry name" value="Nudix_YtkD"/>
</dbReference>
<keyword evidence="3" id="KW-0479">Metal-binding</keyword>
<dbReference type="PROSITE" id="PS00893">
    <property type="entry name" value="NUDIX_BOX"/>
    <property type="match status" value="1"/>
</dbReference>
<dbReference type="GO" id="GO:0046872">
    <property type="term" value="F:metal ion binding"/>
    <property type="evidence" value="ECO:0007669"/>
    <property type="project" value="UniProtKB-KW"/>
</dbReference>
<sequence>MKQFLDYNGNKIELAFRQNAFHIKAKHVLVICQFENHWFLTKHKLRGLEFPGGKVEPGETLEEAARRETFEETGGILGELHFIAEYKVNDIVRGPFVKAVFWGELERLEHTGTYFETNGPVAVDGDILQLRFTDEYSFIMKDKVMEECINYINGLQNQRK</sequence>
<keyword evidence="4 6" id="KW-0378">Hydrolase</keyword>
<dbReference type="Gene3D" id="3.90.79.10">
    <property type="entry name" value="Nucleoside Triphosphate Pyrophosphohydrolase"/>
    <property type="match status" value="1"/>
</dbReference>
<dbReference type="PRINTS" id="PR00502">
    <property type="entry name" value="NUDIXFAMILY"/>
</dbReference>
<dbReference type="NCBIfam" id="TIGR02705">
    <property type="entry name" value="nudix_YtkD"/>
    <property type="match status" value="1"/>
</dbReference>
<gene>
    <name evidence="8" type="primary">ytkD</name>
    <name evidence="8" type="ORF">CVD27_22100</name>
</gene>
<evidence type="ECO:0000256" key="6">
    <source>
        <dbReference type="RuleBase" id="RU003476"/>
    </source>
</evidence>
<comment type="cofactor">
    <cofactor evidence="1">
        <name>Mg(2+)</name>
        <dbReference type="ChEBI" id="CHEBI:18420"/>
    </cofactor>
</comment>